<feature type="transmembrane region" description="Helical" evidence="1">
    <location>
        <begin position="156"/>
        <end position="178"/>
    </location>
</feature>
<keyword evidence="1" id="KW-0812">Transmembrane</keyword>
<evidence type="ECO:0000313" key="2">
    <source>
        <dbReference type="EMBL" id="TQL51013.1"/>
    </source>
</evidence>
<dbReference type="Proteomes" id="UP000319516">
    <property type="component" value="Unassembled WGS sequence"/>
</dbReference>
<feature type="transmembrane region" description="Helical" evidence="1">
    <location>
        <begin position="21"/>
        <end position="39"/>
    </location>
</feature>
<feature type="transmembrane region" description="Helical" evidence="1">
    <location>
        <begin position="69"/>
        <end position="87"/>
    </location>
</feature>
<feature type="transmembrane region" description="Helical" evidence="1">
    <location>
        <begin position="99"/>
        <end position="121"/>
    </location>
</feature>
<name>A0A542YSD4_9MICO</name>
<feature type="transmembrane region" description="Helical" evidence="1">
    <location>
        <begin position="216"/>
        <end position="234"/>
    </location>
</feature>
<gene>
    <name evidence="2" type="ORF">FB467_2146</name>
</gene>
<dbReference type="RefSeq" id="WP_141785068.1">
    <property type="nucleotide sequence ID" value="NZ_BAAAIK010000007.1"/>
</dbReference>
<sequence length="308" mass="34066">MRVLRAVAGWWVAPVPRARVAWVRVLVGTMALLDALVFLRSPRDRSGTPEFYDPVPVASALGLPAPTGAVPTLLLVGIAAGLVGVALGARARVPAAVQVVGGLLLSGCYAVWCLYGMSFGYVAHDHMAIMVAMLVLPTAGVCRYRDPDRSGGAGWALRMVQVFTVLTYTGSVLAKAVLNDWDLVRWGNSGTLVWAFLRRPNPVNVHLVDQALLLRASQWGAMALELLAPAVFLVREHRRWLVVLFFVGFHLSTFVLLGIHFLPTVVCWSAFLPWERYAAWLRHRRTTRTSARRSRGRSVRRDRARARR</sequence>
<dbReference type="AlphaFoldDB" id="A0A542YSD4"/>
<dbReference type="EMBL" id="VFOP01000001">
    <property type="protein sequence ID" value="TQL51013.1"/>
    <property type="molecule type" value="Genomic_DNA"/>
</dbReference>
<feature type="transmembrane region" description="Helical" evidence="1">
    <location>
        <begin position="241"/>
        <end position="271"/>
    </location>
</feature>
<keyword evidence="1" id="KW-0472">Membrane</keyword>
<keyword evidence="3" id="KW-1185">Reference proteome</keyword>
<dbReference type="OrthoDB" id="3353560at2"/>
<evidence type="ECO:0000256" key="1">
    <source>
        <dbReference type="SAM" id="Phobius"/>
    </source>
</evidence>
<accession>A0A542YSD4</accession>
<comment type="caution">
    <text evidence="2">The sequence shown here is derived from an EMBL/GenBank/DDBJ whole genome shotgun (WGS) entry which is preliminary data.</text>
</comment>
<proteinExistence type="predicted"/>
<keyword evidence="1" id="KW-1133">Transmembrane helix</keyword>
<protein>
    <submittedName>
        <fullName evidence="2">Vitamin K-dependent gamma-carboxylase-like protein</fullName>
    </submittedName>
</protein>
<reference evidence="2 3" key="1">
    <citation type="submission" date="2019-06" db="EMBL/GenBank/DDBJ databases">
        <title>Sequencing the genomes of 1000 actinobacteria strains.</title>
        <authorList>
            <person name="Klenk H.-P."/>
        </authorList>
    </citation>
    <scope>NUCLEOTIDE SEQUENCE [LARGE SCALE GENOMIC DNA]</scope>
    <source>
        <strain evidence="2 3">DSM 12335</strain>
    </source>
</reference>
<organism evidence="2 3">
    <name type="scientific">Ornithinicoccus hortensis</name>
    <dbReference type="NCBI Taxonomy" id="82346"/>
    <lineage>
        <taxon>Bacteria</taxon>
        <taxon>Bacillati</taxon>
        <taxon>Actinomycetota</taxon>
        <taxon>Actinomycetes</taxon>
        <taxon>Micrococcales</taxon>
        <taxon>Intrasporangiaceae</taxon>
        <taxon>Ornithinicoccus</taxon>
    </lineage>
</organism>
<evidence type="ECO:0000313" key="3">
    <source>
        <dbReference type="Proteomes" id="UP000319516"/>
    </source>
</evidence>
<feature type="transmembrane region" description="Helical" evidence="1">
    <location>
        <begin position="127"/>
        <end position="144"/>
    </location>
</feature>